<dbReference type="AlphaFoldDB" id="A0A8J4RV09"/>
<gene>
    <name evidence="1" type="ORF">CMV_002895</name>
</gene>
<protein>
    <submittedName>
        <fullName evidence="1">Uncharacterized protein</fullName>
    </submittedName>
</protein>
<sequence>MAIFPDVSIRTQTVWISDGCYSVHMMAASDMDTAVNENDRNESDEMQMQISVSQAIFASEKIEDVIPLASNAILILGQGNEQCKKGGTTLVQVMCTRDHQRNYETQNLVSKVKRSKVFNHGFKSRMITRSHPIEKQEAYMHMQFPEAAEVLSDCHFQWTSMFRKILNNVCQFEWVPWISCSVYSLVVIVASFTLRCMTPKNIELLKET</sequence>
<dbReference type="PANTHER" id="PTHR37383:SF1">
    <property type="entry name" value="OS01G0694200 PROTEIN"/>
    <property type="match status" value="1"/>
</dbReference>
<name>A0A8J4RV09_9ROSI</name>
<accession>A0A8J4RV09</accession>
<reference evidence="1" key="1">
    <citation type="submission" date="2020-03" db="EMBL/GenBank/DDBJ databases">
        <title>Castanea mollissima Vanexum genome sequencing.</title>
        <authorList>
            <person name="Staton M."/>
        </authorList>
    </citation>
    <scope>NUCLEOTIDE SEQUENCE</scope>
    <source>
        <tissue evidence="1">Leaf</tissue>
    </source>
</reference>
<dbReference type="Proteomes" id="UP000737018">
    <property type="component" value="Unassembled WGS sequence"/>
</dbReference>
<organism evidence="1 2">
    <name type="scientific">Castanea mollissima</name>
    <name type="common">Chinese chestnut</name>
    <dbReference type="NCBI Taxonomy" id="60419"/>
    <lineage>
        <taxon>Eukaryota</taxon>
        <taxon>Viridiplantae</taxon>
        <taxon>Streptophyta</taxon>
        <taxon>Embryophyta</taxon>
        <taxon>Tracheophyta</taxon>
        <taxon>Spermatophyta</taxon>
        <taxon>Magnoliopsida</taxon>
        <taxon>eudicotyledons</taxon>
        <taxon>Gunneridae</taxon>
        <taxon>Pentapetalae</taxon>
        <taxon>rosids</taxon>
        <taxon>fabids</taxon>
        <taxon>Fagales</taxon>
        <taxon>Fagaceae</taxon>
        <taxon>Castanea</taxon>
    </lineage>
</organism>
<keyword evidence="2" id="KW-1185">Reference proteome</keyword>
<comment type="caution">
    <text evidence="1">The sequence shown here is derived from an EMBL/GenBank/DDBJ whole genome shotgun (WGS) entry which is preliminary data.</text>
</comment>
<dbReference type="OrthoDB" id="1925091at2759"/>
<evidence type="ECO:0000313" key="1">
    <source>
        <dbReference type="EMBL" id="KAF3973700.1"/>
    </source>
</evidence>
<proteinExistence type="predicted"/>
<evidence type="ECO:0000313" key="2">
    <source>
        <dbReference type="Proteomes" id="UP000737018"/>
    </source>
</evidence>
<dbReference type="EMBL" id="JRKL02000218">
    <property type="protein sequence ID" value="KAF3973700.1"/>
    <property type="molecule type" value="Genomic_DNA"/>
</dbReference>
<dbReference type="PANTHER" id="PTHR37383">
    <property type="entry name" value="OS01G0694200 PROTEIN"/>
    <property type="match status" value="1"/>
</dbReference>